<evidence type="ECO:0000313" key="2">
    <source>
        <dbReference type="Proteomes" id="UP001285521"/>
    </source>
</evidence>
<dbReference type="Proteomes" id="UP001285521">
    <property type="component" value="Unassembled WGS sequence"/>
</dbReference>
<dbReference type="EMBL" id="JAXAVW010000012">
    <property type="protein sequence ID" value="MDX8031745.1"/>
    <property type="molecule type" value="Genomic_DNA"/>
</dbReference>
<organism evidence="1 2">
    <name type="scientific">Lentzea miocenica</name>
    <dbReference type="NCBI Taxonomy" id="3095431"/>
    <lineage>
        <taxon>Bacteria</taxon>
        <taxon>Bacillati</taxon>
        <taxon>Actinomycetota</taxon>
        <taxon>Actinomycetes</taxon>
        <taxon>Pseudonocardiales</taxon>
        <taxon>Pseudonocardiaceae</taxon>
        <taxon>Lentzea</taxon>
    </lineage>
</organism>
<proteinExistence type="predicted"/>
<gene>
    <name evidence="1" type="ORF">SK803_16085</name>
</gene>
<keyword evidence="2" id="KW-1185">Reference proteome</keyword>
<evidence type="ECO:0008006" key="3">
    <source>
        <dbReference type="Google" id="ProtNLM"/>
    </source>
</evidence>
<accession>A0ABU4T0Q6</accession>
<sequence>MTVIEELSTALDLSTRDDRSDKVREALDDCWSELQRATEWIDGDVAAAWNNSVLVISGEAGRGKSHLLAETLSTALDEDQPAVLVLGHTLLNPSEPWSQILAQLDWPGTAEQFLTALSARAKASGRRALLMVDALNEGEGRLIWPAHLASFLERVGRFESIGVVLSVRTVALEACVPEPVRSASCSVIHDGFAGIEYDAVAAFFRFYGLIGPAAPLLLPEFREPLFLDLYCRTAQLQPALLTATAPSLPGVITRYLAAMDQLVRARLDVDPVDPVVFKACMALARSMREAGQRWLSRDEAKQVTQQVLTTAGGHSKSLFAALISERIIIEDVVRGSGSSHELVPVVRFAYERLADHLIAQGLLDEARGRDSFDIEALGQIVSTLSAGESTIDALAVLLPQQAGLELTALASCASPEVGPRLPERVIQSLLLRDKDAITDAAVELMEETLLGEVRPAADRAARVAIALGCSPGHRLDHHWLTATLTALPMYRRDMTWTAATAGRPRRPTPYGQLLHWVEVEDDQLLGRVSPDSALAVASTLMWAFTSSDRFLRDQATRRLIKLSVFHPYVLTSLLQSAIAVDDVYVLERVCAVAYGVALRGLPDDQLRSVATALLDTVFGNGDPPVHILLRDYARNTVRLAHQRKVVSDVQWCAASGPWSSPWPGRDVPSTQDLEAAYPLFDKDRMGREGSLWASIHLSVLEDGDFARYVIGTDHPYSFPFNTRLLDGRVTSIPDSPDPAQAAAEPEQTSMVDRLIEALPETHPLHAQLTDLVAYAESLDSQEKKQPRLDDASFDTDLVCRFVFVGVVDRGWTPERFGKIDQELDGSRSSGRSSHKRERVGKKYQWQSWHEALARLADTYHLRREGQDQPTFTHAAQIPFVRDLDPSHLLAGNPEDASNPHSDEQTTAWWLPLPTPSAPDLSTLDSQCAWVADQSALLDTTDIVSLPGHFVAHTAAGKALAITDDSNWILLHGTVAWYWDLYGRTKGIASGRWADHGIVHRSVLIKQSDVATALQVPPKRYQPHSYSQDFTDGPFLGEFPDQPAFADLVAEREDRGGWTTDSGVNASVLLAADRYVWEGSIYDCSLHHTVSVTLPSAGVLDLMAPGARPLDGAVYGENNQVIAFAPDVYDHGDAALVVRADIFHDALRSTGLALGRVTFQERRSGISGRRDPFPGMVTRTSLHIHLPGDAGWTHAGSAVHDEVIPPRRAVGTT</sequence>
<name>A0ABU4T0Q6_9PSEU</name>
<evidence type="ECO:0000313" key="1">
    <source>
        <dbReference type="EMBL" id="MDX8031745.1"/>
    </source>
</evidence>
<dbReference type="RefSeq" id="WP_319966801.1">
    <property type="nucleotide sequence ID" value="NZ_JAXAVW010000012.1"/>
</dbReference>
<protein>
    <recommendedName>
        <fullName evidence="3">AAA+ ATPase domain-containing protein</fullName>
    </recommendedName>
</protein>
<comment type="caution">
    <text evidence="1">The sequence shown here is derived from an EMBL/GenBank/DDBJ whole genome shotgun (WGS) entry which is preliminary data.</text>
</comment>
<reference evidence="1 2" key="1">
    <citation type="submission" date="2023-11" db="EMBL/GenBank/DDBJ databases">
        <title>Lentzea sokolovensis, sp. nov., Lentzea kristufkii, sp. nov., and Lentzea miocenensis, sp. nov., rare actinobacteria from Sokolov Coal Basin, Miocene lacustrine sediment, Czech Republic.</title>
        <authorList>
            <person name="Lara A."/>
            <person name="Kotroba L."/>
            <person name="Nouioui I."/>
            <person name="Neumann-Schaal M."/>
            <person name="Mast Y."/>
            <person name="Chronakova A."/>
        </authorList>
    </citation>
    <scope>NUCLEOTIDE SEQUENCE [LARGE SCALE GENOMIC DNA]</scope>
    <source>
        <strain evidence="1 2">BCCO 10_0856</strain>
    </source>
</reference>